<keyword evidence="13" id="KW-1185">Reference proteome</keyword>
<keyword evidence="7" id="KW-0496">Mitochondrion</keyword>
<evidence type="ECO:0000256" key="8">
    <source>
        <dbReference type="ARBA" id="ARBA00023136"/>
    </source>
</evidence>
<accession>A0A8H5LRI4</accession>
<evidence type="ECO:0000256" key="7">
    <source>
        <dbReference type="ARBA" id="ARBA00023128"/>
    </source>
</evidence>
<keyword evidence="4" id="KW-0999">Mitochondrion inner membrane</keyword>
<comment type="caution">
    <text evidence="12">The sequence shown here is derived from an EMBL/GenBank/DDBJ whole genome shotgun (WGS) entry which is preliminary data.</text>
</comment>
<evidence type="ECO:0000256" key="5">
    <source>
        <dbReference type="ARBA" id="ARBA00022946"/>
    </source>
</evidence>
<dbReference type="GO" id="GO:0005743">
    <property type="term" value="C:mitochondrial inner membrane"/>
    <property type="evidence" value="ECO:0007669"/>
    <property type="project" value="UniProtKB-SubCell"/>
</dbReference>
<evidence type="ECO:0000256" key="6">
    <source>
        <dbReference type="ARBA" id="ARBA00022989"/>
    </source>
</evidence>
<sequence length="440" mass="47204">MSLVGLRTACINSSSRRIGAKGVSIPRRFSGRTSSLLSTPCVRATPVTGLARSISLWPWSSRSLENKTSAQGDSLQETSLDNASAEIVSFPVDTATSPVASADVASSLPAGVDPAATVDLLPPSVVNETINNVANTIVDAANSIPPPLQYGDLAALGLAKWTPPGLIQWSLELINVSTGLPWFWTIVTGAAVWRIICIPAAIKTTRFASRVALIQPQLNALAEKVKEAQAKKDIMAMQQVNAERSKLFNSIGESAFGGLVGPLVQMPIAIGMFLGVRKICTLPVEQLHYSGIGWLPDLTIADPTGVLPVVLGACMFWQLTITASELDLVSRPTMAHVMNLLRFPGAPLTALYMSTMPCGLVLSLIVASVLTGMQTVILRAPAVRSYFRILPAPVPIGRQGLPSYKMTYRWIVDSYKERIAEAQARQNATRLNNRGPTRRL</sequence>
<organism evidence="12 13">
    <name type="scientific">Tetrapyrgos nigripes</name>
    <dbReference type="NCBI Taxonomy" id="182062"/>
    <lineage>
        <taxon>Eukaryota</taxon>
        <taxon>Fungi</taxon>
        <taxon>Dikarya</taxon>
        <taxon>Basidiomycota</taxon>
        <taxon>Agaricomycotina</taxon>
        <taxon>Agaricomycetes</taxon>
        <taxon>Agaricomycetidae</taxon>
        <taxon>Agaricales</taxon>
        <taxon>Marasmiineae</taxon>
        <taxon>Marasmiaceae</taxon>
        <taxon>Tetrapyrgos</taxon>
    </lineage>
</organism>
<dbReference type="Proteomes" id="UP000559256">
    <property type="component" value="Unassembled WGS sequence"/>
</dbReference>
<comment type="similarity">
    <text evidence="2 9">Belongs to the OXA1/ALB3/YidC family.</text>
</comment>
<keyword evidence="3 9" id="KW-0812">Transmembrane</keyword>
<dbReference type="Pfam" id="PF02096">
    <property type="entry name" value="60KD_IMP"/>
    <property type="match status" value="1"/>
</dbReference>
<feature type="transmembrane region" description="Helical" evidence="10">
    <location>
        <begin position="359"/>
        <end position="378"/>
    </location>
</feature>
<dbReference type="OrthoDB" id="2148490at2759"/>
<dbReference type="PANTHER" id="PTHR12428:SF66">
    <property type="entry name" value="MITOCHONDRIAL INNER MEMBRANE PROTEIN OXA1L"/>
    <property type="match status" value="1"/>
</dbReference>
<name>A0A8H5LRI4_9AGAR</name>
<comment type="subcellular location">
    <subcellularLocation>
        <location evidence="9">Membrane</location>
        <topology evidence="9">Multi-pass membrane protein</topology>
    </subcellularLocation>
    <subcellularLocation>
        <location evidence="1">Mitochondrion inner membrane</location>
        <topology evidence="1">Multi-pass membrane protein</topology>
    </subcellularLocation>
</comment>
<evidence type="ECO:0000256" key="9">
    <source>
        <dbReference type="RuleBase" id="RU003945"/>
    </source>
</evidence>
<evidence type="ECO:0000256" key="1">
    <source>
        <dbReference type="ARBA" id="ARBA00004448"/>
    </source>
</evidence>
<dbReference type="InterPro" id="IPR001708">
    <property type="entry name" value="YidC/ALB3/OXA1/COX18"/>
</dbReference>
<dbReference type="EMBL" id="JAACJM010000021">
    <property type="protein sequence ID" value="KAF5366726.1"/>
    <property type="molecule type" value="Genomic_DNA"/>
</dbReference>
<gene>
    <name evidence="12" type="ORF">D9758_006573</name>
</gene>
<keyword evidence="6 10" id="KW-1133">Transmembrane helix</keyword>
<evidence type="ECO:0000259" key="11">
    <source>
        <dbReference type="Pfam" id="PF02096"/>
    </source>
</evidence>
<evidence type="ECO:0000256" key="4">
    <source>
        <dbReference type="ARBA" id="ARBA00022792"/>
    </source>
</evidence>
<dbReference type="CDD" id="cd20069">
    <property type="entry name" value="5TM_Oxa1-like"/>
    <property type="match status" value="1"/>
</dbReference>
<evidence type="ECO:0000313" key="13">
    <source>
        <dbReference type="Proteomes" id="UP000559256"/>
    </source>
</evidence>
<reference evidence="12 13" key="1">
    <citation type="journal article" date="2020" name="ISME J.">
        <title>Uncovering the hidden diversity of litter-decomposition mechanisms in mushroom-forming fungi.</title>
        <authorList>
            <person name="Floudas D."/>
            <person name="Bentzer J."/>
            <person name="Ahren D."/>
            <person name="Johansson T."/>
            <person name="Persson P."/>
            <person name="Tunlid A."/>
        </authorList>
    </citation>
    <scope>NUCLEOTIDE SEQUENCE [LARGE SCALE GENOMIC DNA]</scope>
    <source>
        <strain evidence="12 13">CBS 291.85</strain>
    </source>
</reference>
<protein>
    <recommendedName>
        <fullName evidence="11">Membrane insertase YidC/Oxa/ALB C-terminal domain-containing protein</fullName>
    </recommendedName>
</protein>
<keyword evidence="5" id="KW-0809">Transit peptide</keyword>
<dbReference type="PANTHER" id="PTHR12428">
    <property type="entry name" value="OXA1"/>
    <property type="match status" value="1"/>
</dbReference>
<evidence type="ECO:0000256" key="2">
    <source>
        <dbReference type="ARBA" id="ARBA00009877"/>
    </source>
</evidence>
<dbReference type="InterPro" id="IPR028055">
    <property type="entry name" value="YidC/Oxa/ALB_C"/>
</dbReference>
<keyword evidence="8 10" id="KW-0472">Membrane</keyword>
<dbReference type="GO" id="GO:0032977">
    <property type="term" value="F:membrane insertase activity"/>
    <property type="evidence" value="ECO:0007669"/>
    <property type="project" value="InterPro"/>
</dbReference>
<evidence type="ECO:0000256" key="10">
    <source>
        <dbReference type="SAM" id="Phobius"/>
    </source>
</evidence>
<dbReference type="AlphaFoldDB" id="A0A8H5LRI4"/>
<evidence type="ECO:0000256" key="3">
    <source>
        <dbReference type="ARBA" id="ARBA00022692"/>
    </source>
</evidence>
<dbReference type="GO" id="GO:0032979">
    <property type="term" value="P:protein insertion into mitochondrial inner membrane from matrix"/>
    <property type="evidence" value="ECO:0007669"/>
    <property type="project" value="TreeGrafter"/>
</dbReference>
<proteinExistence type="inferred from homology"/>
<feature type="domain" description="Membrane insertase YidC/Oxa/ALB C-terminal" evidence="11">
    <location>
        <begin position="182"/>
        <end position="379"/>
    </location>
</feature>
<evidence type="ECO:0000313" key="12">
    <source>
        <dbReference type="EMBL" id="KAF5366726.1"/>
    </source>
</evidence>